<protein>
    <submittedName>
        <fullName evidence="1">Uncharacterized protein</fullName>
    </submittedName>
</protein>
<dbReference type="AlphaFoldDB" id="A0A0E9XFE7"/>
<evidence type="ECO:0000313" key="1">
    <source>
        <dbReference type="EMBL" id="JAI00394.1"/>
    </source>
</evidence>
<accession>A0A0E9XFE7</accession>
<sequence length="76" mass="8774">MGQVGVWLSSLPLTAKVLRRSAFWEISYQLSMTLKREKIKSKKKRETVHWNGGISFQTVKLGVEVMLMNVIFCLMN</sequence>
<organism evidence="1">
    <name type="scientific">Anguilla anguilla</name>
    <name type="common">European freshwater eel</name>
    <name type="synonym">Muraena anguilla</name>
    <dbReference type="NCBI Taxonomy" id="7936"/>
    <lineage>
        <taxon>Eukaryota</taxon>
        <taxon>Metazoa</taxon>
        <taxon>Chordata</taxon>
        <taxon>Craniata</taxon>
        <taxon>Vertebrata</taxon>
        <taxon>Euteleostomi</taxon>
        <taxon>Actinopterygii</taxon>
        <taxon>Neopterygii</taxon>
        <taxon>Teleostei</taxon>
        <taxon>Anguilliformes</taxon>
        <taxon>Anguillidae</taxon>
        <taxon>Anguilla</taxon>
    </lineage>
</organism>
<dbReference type="EMBL" id="GBXM01008184">
    <property type="protein sequence ID" value="JAI00394.1"/>
    <property type="molecule type" value="Transcribed_RNA"/>
</dbReference>
<reference evidence="1" key="1">
    <citation type="submission" date="2014-11" db="EMBL/GenBank/DDBJ databases">
        <authorList>
            <person name="Amaro Gonzalez C."/>
        </authorList>
    </citation>
    <scope>NUCLEOTIDE SEQUENCE</scope>
</reference>
<proteinExistence type="predicted"/>
<name>A0A0E9XFE7_ANGAN</name>
<reference evidence="1" key="2">
    <citation type="journal article" date="2015" name="Fish Shellfish Immunol.">
        <title>Early steps in the European eel (Anguilla anguilla)-Vibrio vulnificus interaction in the gills: Role of the RtxA13 toxin.</title>
        <authorList>
            <person name="Callol A."/>
            <person name="Pajuelo D."/>
            <person name="Ebbesson L."/>
            <person name="Teles M."/>
            <person name="MacKenzie S."/>
            <person name="Amaro C."/>
        </authorList>
    </citation>
    <scope>NUCLEOTIDE SEQUENCE</scope>
</reference>